<proteinExistence type="predicted"/>
<sequence length="68" mass="7480">MPALDIFSASKPLFIMINKVLETSANKLITGKITAQELKQIIGITSLVSNALHDQSFEYLEAPTSHHI</sequence>
<organism evidence="1">
    <name type="scientific">bioreactor metagenome</name>
    <dbReference type="NCBI Taxonomy" id="1076179"/>
    <lineage>
        <taxon>unclassified sequences</taxon>
        <taxon>metagenomes</taxon>
        <taxon>ecological metagenomes</taxon>
    </lineage>
</organism>
<reference evidence="1" key="1">
    <citation type="submission" date="2019-08" db="EMBL/GenBank/DDBJ databases">
        <authorList>
            <person name="Kucharzyk K."/>
            <person name="Murdoch R.W."/>
            <person name="Higgins S."/>
            <person name="Loffler F."/>
        </authorList>
    </citation>
    <scope>NUCLEOTIDE SEQUENCE</scope>
</reference>
<protein>
    <submittedName>
        <fullName evidence="1">Uncharacterized protein</fullName>
    </submittedName>
</protein>
<gene>
    <name evidence="1" type="ORF">SDC9_148593</name>
</gene>
<name>A0A645EL21_9ZZZZ</name>
<comment type="caution">
    <text evidence="1">The sequence shown here is derived from an EMBL/GenBank/DDBJ whole genome shotgun (WGS) entry which is preliminary data.</text>
</comment>
<accession>A0A645EL21</accession>
<evidence type="ECO:0000313" key="1">
    <source>
        <dbReference type="EMBL" id="MPN01384.1"/>
    </source>
</evidence>
<dbReference type="AlphaFoldDB" id="A0A645EL21"/>
<dbReference type="EMBL" id="VSSQ01047402">
    <property type="protein sequence ID" value="MPN01384.1"/>
    <property type="molecule type" value="Genomic_DNA"/>
</dbReference>